<organism evidence="2 3">
    <name type="scientific">Skeletonema marinoi</name>
    <dbReference type="NCBI Taxonomy" id="267567"/>
    <lineage>
        <taxon>Eukaryota</taxon>
        <taxon>Sar</taxon>
        <taxon>Stramenopiles</taxon>
        <taxon>Ochrophyta</taxon>
        <taxon>Bacillariophyta</taxon>
        <taxon>Coscinodiscophyceae</taxon>
        <taxon>Thalassiosirophycidae</taxon>
        <taxon>Thalassiosirales</taxon>
        <taxon>Skeletonemataceae</taxon>
        <taxon>Skeletonema</taxon>
        <taxon>Skeletonema marinoi-dohrnii complex</taxon>
    </lineage>
</organism>
<keyword evidence="3" id="KW-1185">Reference proteome</keyword>
<dbReference type="EMBL" id="JATAAI010000007">
    <property type="protein sequence ID" value="KAK1744518.1"/>
    <property type="molecule type" value="Genomic_DNA"/>
</dbReference>
<feature type="coiled-coil region" evidence="1">
    <location>
        <begin position="110"/>
        <end position="217"/>
    </location>
</feature>
<evidence type="ECO:0000313" key="2">
    <source>
        <dbReference type="EMBL" id="KAK1744518.1"/>
    </source>
</evidence>
<evidence type="ECO:0000313" key="3">
    <source>
        <dbReference type="Proteomes" id="UP001224775"/>
    </source>
</evidence>
<name>A0AAD8YDY9_9STRA</name>
<accession>A0AAD8YDY9</accession>
<comment type="caution">
    <text evidence="2">The sequence shown here is derived from an EMBL/GenBank/DDBJ whole genome shotgun (WGS) entry which is preliminary data.</text>
</comment>
<protein>
    <submittedName>
        <fullName evidence="2">Uncharacterized protein</fullName>
    </submittedName>
</protein>
<dbReference type="AlphaFoldDB" id="A0AAD8YDY9"/>
<evidence type="ECO:0000256" key="1">
    <source>
        <dbReference type="SAM" id="Coils"/>
    </source>
</evidence>
<reference evidence="2" key="1">
    <citation type="submission" date="2023-06" db="EMBL/GenBank/DDBJ databases">
        <title>Survivors Of The Sea: Transcriptome response of Skeletonema marinoi to long-term dormancy.</title>
        <authorList>
            <person name="Pinder M.I.M."/>
            <person name="Kourtchenko O."/>
            <person name="Robertson E.K."/>
            <person name="Larsson T."/>
            <person name="Maumus F."/>
            <person name="Osuna-Cruz C.M."/>
            <person name="Vancaester E."/>
            <person name="Stenow R."/>
            <person name="Vandepoele K."/>
            <person name="Ploug H."/>
            <person name="Bruchert V."/>
            <person name="Godhe A."/>
            <person name="Topel M."/>
        </authorList>
    </citation>
    <scope>NUCLEOTIDE SEQUENCE</scope>
    <source>
        <strain evidence="2">R05AC</strain>
    </source>
</reference>
<sequence>MAMNPQLLNQTRLLVEKYDDSLKVNAALNAENRSLRVDIENKEANASTLIEHYQDQICDQTARLEELKEIIRVKDIAEMEEKQRRKVHDDSISIKLHEAGAKEVALLGRIQVLEEEVERMTCAQIQQREESEQKHLSEQVAMKESFENEFESLRQKLVSNMYQEMGDVMAKTMQLNDKLTSQLKTALAEMESMQITLQEKEKEVSFAKREIKLLKYKEKMMAQRIAEKAQARASLVAKTQEEKEKAGGDVVEETQEIC</sequence>
<keyword evidence="1" id="KW-0175">Coiled coil</keyword>
<gene>
    <name evidence="2" type="ORF">QTG54_005051</name>
</gene>
<dbReference type="Proteomes" id="UP001224775">
    <property type="component" value="Unassembled WGS sequence"/>
</dbReference>
<proteinExistence type="predicted"/>